<feature type="domain" description="ABC transmembrane type-1" evidence="9">
    <location>
        <begin position="55"/>
        <end position="324"/>
    </location>
</feature>
<keyword evidence="5 7" id="KW-1133">Transmembrane helix</keyword>
<feature type="transmembrane region" description="Helical" evidence="7">
    <location>
        <begin position="76"/>
        <end position="97"/>
    </location>
</feature>
<dbReference type="Pfam" id="PF00005">
    <property type="entry name" value="ABC_tran"/>
    <property type="match status" value="1"/>
</dbReference>
<name>A0ABW7QEU3_9MICO</name>
<feature type="transmembrane region" description="Helical" evidence="7">
    <location>
        <begin position="299"/>
        <end position="322"/>
    </location>
</feature>
<evidence type="ECO:0000259" key="8">
    <source>
        <dbReference type="PROSITE" id="PS50893"/>
    </source>
</evidence>
<dbReference type="PANTHER" id="PTHR24221">
    <property type="entry name" value="ATP-BINDING CASSETTE SUB-FAMILY B"/>
    <property type="match status" value="1"/>
</dbReference>
<dbReference type="PROSITE" id="PS50893">
    <property type="entry name" value="ABC_TRANSPORTER_2"/>
    <property type="match status" value="1"/>
</dbReference>
<gene>
    <name evidence="10" type="ORF">ACH3VR_21605</name>
</gene>
<dbReference type="GO" id="GO:0005524">
    <property type="term" value="F:ATP binding"/>
    <property type="evidence" value="ECO:0007669"/>
    <property type="project" value="UniProtKB-KW"/>
</dbReference>
<dbReference type="Gene3D" id="3.40.50.300">
    <property type="entry name" value="P-loop containing nucleotide triphosphate hydrolases"/>
    <property type="match status" value="1"/>
</dbReference>
<evidence type="ECO:0000256" key="3">
    <source>
        <dbReference type="ARBA" id="ARBA00022741"/>
    </source>
</evidence>
<evidence type="ECO:0000256" key="5">
    <source>
        <dbReference type="ARBA" id="ARBA00022989"/>
    </source>
</evidence>
<dbReference type="InterPro" id="IPR027417">
    <property type="entry name" value="P-loop_NTPase"/>
</dbReference>
<keyword evidence="11" id="KW-1185">Reference proteome</keyword>
<sequence>MNNSAPPHSPPHRRSEVALDPQHPIGSLIRTLRPYRGRIVGIASIFLIKDSPLWLLPVITSMAVDIVVAGGPLQSLGVLAIVSAVLLMQVYPMHVLFTRLYMGMIRTLGVTLRNAVTARLQTLSIGYYARTSAAVMQSKVVRDVENIELMFGQIGNPLGSAIVVFCGTVVMTAITVPQFLPVYALTIPCGIGVWLLMRRRSHRRNEQFRLQMEQYSRRVGEMATLMPVTRAHGLEDVSFDRVARDAEGVRDRGLDLDMVNGHFGALSWVTMQLLAIGCLLGAGALSVSQIMPITPGQVVLLGTYFTTLTGTVMTVLSFMPIVAKGRESARSLAEVLHEPDLEINEGKRRVDDITGRFELHAVTVAYPGSARPALDAIHLTIEPGETVAFVGASGSGKSTLMNTVLGFVRPTSGTILLDGLDMQALDLRSVRRRVSVVPQESVMFEGSIRENVTYGLRGVPDEVVRDALRRANALELVDGLPAGWDTVVGERGARLSGGQRQRLSIARALVRDPRVLLLDEATSALDSESERQVQQALEQLMRGRTTLVVAHRLSTIMNADRIVVLDGGRIVEEGTHGELLERAGRYRQLWSLQYR</sequence>
<evidence type="ECO:0000256" key="2">
    <source>
        <dbReference type="ARBA" id="ARBA00022692"/>
    </source>
</evidence>
<reference evidence="10 11" key="1">
    <citation type="submission" date="2024-09" db="EMBL/GenBank/DDBJ databases">
        <authorList>
            <person name="Pan X."/>
        </authorList>
    </citation>
    <scope>NUCLEOTIDE SEQUENCE [LARGE SCALE GENOMIC DNA]</scope>
    <source>
        <strain evidence="10 11">B2969</strain>
    </source>
</reference>
<feature type="transmembrane region" description="Helical" evidence="7">
    <location>
        <begin position="265"/>
        <end position="287"/>
    </location>
</feature>
<dbReference type="EMBL" id="JBIQWL010000014">
    <property type="protein sequence ID" value="MFH8252977.1"/>
    <property type="molecule type" value="Genomic_DNA"/>
</dbReference>
<feature type="transmembrane region" description="Helical" evidence="7">
    <location>
        <begin position="154"/>
        <end position="174"/>
    </location>
</feature>
<organism evidence="10 11">
    <name type="scientific">Microbacterium alkaliflavum</name>
    <dbReference type="NCBI Taxonomy" id="3248839"/>
    <lineage>
        <taxon>Bacteria</taxon>
        <taxon>Bacillati</taxon>
        <taxon>Actinomycetota</taxon>
        <taxon>Actinomycetes</taxon>
        <taxon>Micrococcales</taxon>
        <taxon>Microbacteriaceae</taxon>
        <taxon>Microbacterium</taxon>
    </lineage>
</organism>
<dbReference type="SUPFAM" id="SSF90123">
    <property type="entry name" value="ABC transporter transmembrane region"/>
    <property type="match status" value="1"/>
</dbReference>
<dbReference type="InterPro" id="IPR003593">
    <property type="entry name" value="AAA+_ATPase"/>
</dbReference>
<evidence type="ECO:0000313" key="10">
    <source>
        <dbReference type="EMBL" id="MFH8252977.1"/>
    </source>
</evidence>
<dbReference type="Proteomes" id="UP001610861">
    <property type="component" value="Unassembled WGS sequence"/>
</dbReference>
<accession>A0ABW7QEU3</accession>
<keyword evidence="4 10" id="KW-0067">ATP-binding</keyword>
<keyword evidence="6 7" id="KW-0472">Membrane</keyword>
<dbReference type="InterPro" id="IPR017871">
    <property type="entry name" value="ABC_transporter-like_CS"/>
</dbReference>
<dbReference type="InterPro" id="IPR011527">
    <property type="entry name" value="ABC1_TM_dom"/>
</dbReference>
<feature type="transmembrane region" description="Helical" evidence="7">
    <location>
        <begin position="180"/>
        <end position="197"/>
    </location>
</feature>
<keyword evidence="3" id="KW-0547">Nucleotide-binding</keyword>
<protein>
    <submittedName>
        <fullName evidence="10">ABC transporter ATP-binding protein</fullName>
    </submittedName>
</protein>
<comment type="subcellular location">
    <subcellularLocation>
        <location evidence="1">Cell membrane</location>
        <topology evidence="1">Multi-pass membrane protein</topology>
    </subcellularLocation>
</comment>
<dbReference type="RefSeq" id="WP_397558404.1">
    <property type="nucleotide sequence ID" value="NZ_JBIQWL010000014.1"/>
</dbReference>
<evidence type="ECO:0000256" key="4">
    <source>
        <dbReference type="ARBA" id="ARBA00022840"/>
    </source>
</evidence>
<dbReference type="PROSITE" id="PS00211">
    <property type="entry name" value="ABC_TRANSPORTER_1"/>
    <property type="match status" value="1"/>
</dbReference>
<dbReference type="SMART" id="SM00382">
    <property type="entry name" value="AAA"/>
    <property type="match status" value="1"/>
</dbReference>
<dbReference type="Pfam" id="PF00664">
    <property type="entry name" value="ABC_membrane"/>
    <property type="match status" value="1"/>
</dbReference>
<dbReference type="Gene3D" id="1.20.1560.10">
    <property type="entry name" value="ABC transporter type 1, transmembrane domain"/>
    <property type="match status" value="1"/>
</dbReference>
<dbReference type="InterPro" id="IPR036640">
    <property type="entry name" value="ABC1_TM_sf"/>
</dbReference>
<dbReference type="InterPro" id="IPR003439">
    <property type="entry name" value="ABC_transporter-like_ATP-bd"/>
</dbReference>
<comment type="caution">
    <text evidence="10">The sequence shown here is derived from an EMBL/GenBank/DDBJ whole genome shotgun (WGS) entry which is preliminary data.</text>
</comment>
<evidence type="ECO:0000259" key="9">
    <source>
        <dbReference type="PROSITE" id="PS50929"/>
    </source>
</evidence>
<dbReference type="PROSITE" id="PS50929">
    <property type="entry name" value="ABC_TM1F"/>
    <property type="match status" value="1"/>
</dbReference>
<evidence type="ECO:0000256" key="1">
    <source>
        <dbReference type="ARBA" id="ARBA00004651"/>
    </source>
</evidence>
<proteinExistence type="predicted"/>
<dbReference type="InterPro" id="IPR039421">
    <property type="entry name" value="Type_1_exporter"/>
</dbReference>
<dbReference type="PANTHER" id="PTHR24221:SF654">
    <property type="entry name" value="ATP-BINDING CASSETTE SUB-FAMILY B MEMBER 6"/>
    <property type="match status" value="1"/>
</dbReference>
<keyword evidence="2 7" id="KW-0812">Transmembrane</keyword>
<feature type="domain" description="ABC transporter" evidence="8">
    <location>
        <begin position="359"/>
        <end position="592"/>
    </location>
</feature>
<evidence type="ECO:0000256" key="6">
    <source>
        <dbReference type="ARBA" id="ARBA00023136"/>
    </source>
</evidence>
<evidence type="ECO:0000313" key="11">
    <source>
        <dbReference type="Proteomes" id="UP001610861"/>
    </source>
</evidence>
<dbReference type="SUPFAM" id="SSF52540">
    <property type="entry name" value="P-loop containing nucleoside triphosphate hydrolases"/>
    <property type="match status" value="1"/>
</dbReference>
<evidence type="ECO:0000256" key="7">
    <source>
        <dbReference type="SAM" id="Phobius"/>
    </source>
</evidence>